<feature type="domain" description="Cyclic nucleotide-binding" evidence="5">
    <location>
        <begin position="15"/>
        <end position="70"/>
    </location>
</feature>
<dbReference type="PROSITE" id="PS51063">
    <property type="entry name" value="HTH_CRP_2"/>
    <property type="match status" value="1"/>
</dbReference>
<evidence type="ECO:0000259" key="5">
    <source>
        <dbReference type="PROSITE" id="PS50042"/>
    </source>
</evidence>
<accession>A0ABW4KGW5</accession>
<keyword evidence="4" id="KW-0804">Transcription</keyword>
<dbReference type="PANTHER" id="PTHR24567:SF26">
    <property type="entry name" value="REGULATORY PROTEIN YEIL"/>
    <property type="match status" value="1"/>
</dbReference>
<dbReference type="InterPro" id="IPR036390">
    <property type="entry name" value="WH_DNA-bd_sf"/>
</dbReference>
<evidence type="ECO:0000256" key="3">
    <source>
        <dbReference type="ARBA" id="ARBA00023159"/>
    </source>
</evidence>
<evidence type="ECO:0000256" key="2">
    <source>
        <dbReference type="ARBA" id="ARBA00023125"/>
    </source>
</evidence>
<dbReference type="Pfam" id="PF00027">
    <property type="entry name" value="cNMP_binding"/>
    <property type="match status" value="1"/>
</dbReference>
<evidence type="ECO:0000256" key="4">
    <source>
        <dbReference type="ARBA" id="ARBA00023163"/>
    </source>
</evidence>
<dbReference type="InterPro" id="IPR050397">
    <property type="entry name" value="Env_Response_Regulators"/>
</dbReference>
<keyword evidence="3" id="KW-0010">Activator</keyword>
<keyword evidence="8" id="KW-1185">Reference proteome</keyword>
<evidence type="ECO:0000313" key="7">
    <source>
        <dbReference type="EMBL" id="MFD1706272.1"/>
    </source>
</evidence>
<dbReference type="Pfam" id="PF13545">
    <property type="entry name" value="HTH_Crp_2"/>
    <property type="match status" value="1"/>
</dbReference>
<name>A0ABW4KGW5_9BACI</name>
<proteinExistence type="predicted"/>
<dbReference type="SUPFAM" id="SSF51206">
    <property type="entry name" value="cAMP-binding domain-like"/>
    <property type="match status" value="1"/>
</dbReference>
<gene>
    <name evidence="7" type="ORF">ACFSCZ_05810</name>
</gene>
<protein>
    <submittedName>
        <fullName evidence="7">Crp/Fnr family transcriptional regulator</fullName>
    </submittedName>
</protein>
<evidence type="ECO:0000259" key="6">
    <source>
        <dbReference type="PROSITE" id="PS51063"/>
    </source>
</evidence>
<evidence type="ECO:0000256" key="1">
    <source>
        <dbReference type="ARBA" id="ARBA00023015"/>
    </source>
</evidence>
<dbReference type="Gene3D" id="2.60.120.10">
    <property type="entry name" value="Jelly Rolls"/>
    <property type="match status" value="1"/>
</dbReference>
<reference evidence="8" key="1">
    <citation type="journal article" date="2019" name="Int. J. Syst. Evol. Microbiol.">
        <title>The Global Catalogue of Microorganisms (GCM) 10K type strain sequencing project: providing services to taxonomists for standard genome sequencing and annotation.</title>
        <authorList>
            <consortium name="The Broad Institute Genomics Platform"/>
            <consortium name="The Broad Institute Genome Sequencing Center for Infectious Disease"/>
            <person name="Wu L."/>
            <person name="Ma J."/>
        </authorList>
    </citation>
    <scope>NUCLEOTIDE SEQUENCE [LARGE SCALE GENOMIC DNA]</scope>
    <source>
        <strain evidence="8">CGMCC 1.12295</strain>
    </source>
</reference>
<dbReference type="PANTHER" id="PTHR24567">
    <property type="entry name" value="CRP FAMILY TRANSCRIPTIONAL REGULATORY PROTEIN"/>
    <property type="match status" value="1"/>
</dbReference>
<sequence>MNHEWKPYLIHGQKRTFSKGQMLFLQGEESHGIYFLENGKVNILLLSEDGKERIVEYVIGKALIGETGILGQPYLTSAKCETKSTFYYYPLENIKHLCQQHPKAKEILMKSMSNKVQMLTETMSMTDKPFEQQMAYFLLQLYRKHNTLSVPISQISLAQYIGTSRITIYKIMQKWEKEGIASQGKKKINILDLEKMKTLL</sequence>
<dbReference type="SUPFAM" id="SSF46785">
    <property type="entry name" value="Winged helix' DNA-binding domain"/>
    <property type="match status" value="1"/>
</dbReference>
<keyword evidence="2" id="KW-0238">DNA-binding</keyword>
<dbReference type="InterPro" id="IPR036388">
    <property type="entry name" value="WH-like_DNA-bd_sf"/>
</dbReference>
<evidence type="ECO:0000313" key="8">
    <source>
        <dbReference type="Proteomes" id="UP001597301"/>
    </source>
</evidence>
<feature type="domain" description="HTH crp-type" evidence="6">
    <location>
        <begin position="128"/>
        <end position="194"/>
    </location>
</feature>
<dbReference type="RefSeq" id="WP_380772856.1">
    <property type="nucleotide sequence ID" value="NZ_JBHUEO010000011.1"/>
</dbReference>
<organism evidence="7 8">
    <name type="scientific">Siminovitchia sediminis</name>
    <dbReference type="NCBI Taxonomy" id="1274353"/>
    <lineage>
        <taxon>Bacteria</taxon>
        <taxon>Bacillati</taxon>
        <taxon>Bacillota</taxon>
        <taxon>Bacilli</taxon>
        <taxon>Bacillales</taxon>
        <taxon>Bacillaceae</taxon>
        <taxon>Siminovitchia</taxon>
    </lineage>
</organism>
<dbReference type="InterPro" id="IPR014710">
    <property type="entry name" value="RmlC-like_jellyroll"/>
</dbReference>
<dbReference type="InterPro" id="IPR000595">
    <property type="entry name" value="cNMP-bd_dom"/>
</dbReference>
<comment type="caution">
    <text evidence="7">The sequence shown here is derived from an EMBL/GenBank/DDBJ whole genome shotgun (WGS) entry which is preliminary data.</text>
</comment>
<dbReference type="EMBL" id="JBHUEO010000011">
    <property type="protein sequence ID" value="MFD1706272.1"/>
    <property type="molecule type" value="Genomic_DNA"/>
</dbReference>
<dbReference type="Gene3D" id="1.10.10.10">
    <property type="entry name" value="Winged helix-like DNA-binding domain superfamily/Winged helix DNA-binding domain"/>
    <property type="match status" value="1"/>
</dbReference>
<dbReference type="SMART" id="SM00419">
    <property type="entry name" value="HTH_CRP"/>
    <property type="match status" value="1"/>
</dbReference>
<keyword evidence="1" id="KW-0805">Transcription regulation</keyword>
<dbReference type="Proteomes" id="UP001597301">
    <property type="component" value="Unassembled WGS sequence"/>
</dbReference>
<dbReference type="PROSITE" id="PS50042">
    <property type="entry name" value="CNMP_BINDING_3"/>
    <property type="match status" value="1"/>
</dbReference>
<dbReference type="SMART" id="SM00100">
    <property type="entry name" value="cNMP"/>
    <property type="match status" value="1"/>
</dbReference>
<dbReference type="CDD" id="cd00038">
    <property type="entry name" value="CAP_ED"/>
    <property type="match status" value="1"/>
</dbReference>
<dbReference type="InterPro" id="IPR018490">
    <property type="entry name" value="cNMP-bd_dom_sf"/>
</dbReference>
<dbReference type="InterPro" id="IPR012318">
    <property type="entry name" value="HTH_CRP"/>
</dbReference>